<accession>A0ABQ9WKN8</accession>
<evidence type="ECO:0000313" key="1">
    <source>
        <dbReference type="EMBL" id="KAK2940027.1"/>
    </source>
</evidence>
<comment type="caution">
    <text evidence="1">The sequence shown here is derived from an EMBL/GenBank/DDBJ whole genome shotgun (WGS) entry which is preliminary data.</text>
</comment>
<gene>
    <name evidence="1" type="ORF">BLNAU_25059</name>
</gene>
<organism evidence="1 2">
    <name type="scientific">Blattamonas nauphoetae</name>
    <dbReference type="NCBI Taxonomy" id="2049346"/>
    <lineage>
        <taxon>Eukaryota</taxon>
        <taxon>Metamonada</taxon>
        <taxon>Preaxostyla</taxon>
        <taxon>Oxymonadida</taxon>
        <taxon>Blattamonas</taxon>
    </lineage>
</organism>
<sequence>MEYSGKKRRQAKQPECVEDVLVNLHRYPLVVWNDPEPSQDSEDSLLQFETMKPLSSFVASTCESGEEIEWKDLMEWFVCAAIGLESTALWCNDSFLFDWSDVVVDSFGIARINMFHSPACSSPPPSPQSFTDGISCLSQLFLDLIRQLCSSTNLPSHFDQNYRNNVVSSILSRLIHHLVSTGHLVPIDDTSTFEELVRGATDICADMIIHDTSMIDDCMWMTNLTYSLVASLERTGFVHDTVRLTDPDVDLHSPQFQQFSILLDPETEKLRREFDGELFEEAGRISMWREFLQKVGDGEEVEIDTSFLKLSFFRPTLLSLQAKFQQLASSVDGSEDSSTSSLISSHSSPHTSLEALLDSSLRTLSSSSHFRQESLRLLTILHTLLTSPLPSSPTHKFRIEHFGPRSTLINPDTITPNEIFDSSLFDEADNEKLARSLVRCKSVCELVGAEKCILDIENFIDRTVSVLGTSDSLLRAAAGALFNILEDVPCVLSMLPHLWNRLRSAFRDGPHEEQCALIRISSKWIISQMGDRSLPPFPATKFDWDGLINADLRELQPFVFSVFLILFLQHRSIKEQIGSGQRDSITQSFEMHQHAVSRIITIFEDIIQRLDGADDDLNLISYCLLISLRFNRDFPPTLTSILTLYPEIDAHTLLPLENIYLWLCHSSLNRHKPHQPPLDFLFERTLRLAPLAFFLHDSEPDAELSHSLLNTSLCGFHALCRRGMHLDVMESELVRSGGHLANSFLLFSSPLISDTFDLFLYFPPPLVVRFFLPILSSLSNPSFLVEPLRMIVMTLLLVTAPFGDCHSLRELYRSVDQLTGMIEDDSTESEVRVSCESLEWLNIPTGFGSALAHSHSRLFFDPFDDQLSAFHSSSHSPDNTNLSTAMFTFLSNQVQNVSNRICLFGLVTQHLNRSNAPVFLRSKFPDLCGMMLSAAIVVTCHRPDRQKVSCGDSTTPVHDWDAALGSFSEGKRRDSDKRSCHLSWSVRPLVDL</sequence>
<reference evidence="1 2" key="1">
    <citation type="journal article" date="2022" name="bioRxiv">
        <title>Genomics of Preaxostyla Flagellates Illuminates Evolutionary Transitions and the Path Towards Mitochondrial Loss.</title>
        <authorList>
            <person name="Novak L.V.F."/>
            <person name="Treitli S.C."/>
            <person name="Pyrih J."/>
            <person name="Halakuc P."/>
            <person name="Pipaliya S.V."/>
            <person name="Vacek V."/>
            <person name="Brzon O."/>
            <person name="Soukal P."/>
            <person name="Eme L."/>
            <person name="Dacks J.B."/>
            <person name="Karnkowska A."/>
            <person name="Elias M."/>
            <person name="Hampl V."/>
        </authorList>
    </citation>
    <scope>NUCLEOTIDE SEQUENCE [LARGE SCALE GENOMIC DNA]</scope>
    <source>
        <strain evidence="1">NAU3</strain>
        <tissue evidence="1">Gut</tissue>
    </source>
</reference>
<dbReference type="EMBL" id="JARBJD010000768">
    <property type="protein sequence ID" value="KAK2940027.1"/>
    <property type="molecule type" value="Genomic_DNA"/>
</dbReference>
<protein>
    <submittedName>
        <fullName evidence="1">Uncharacterized protein</fullName>
    </submittedName>
</protein>
<name>A0ABQ9WKN8_9EUKA</name>
<dbReference type="Proteomes" id="UP001281761">
    <property type="component" value="Unassembled WGS sequence"/>
</dbReference>
<keyword evidence="2" id="KW-1185">Reference proteome</keyword>
<evidence type="ECO:0000313" key="2">
    <source>
        <dbReference type="Proteomes" id="UP001281761"/>
    </source>
</evidence>
<proteinExistence type="predicted"/>